<dbReference type="Pfam" id="PF01029">
    <property type="entry name" value="NusB"/>
    <property type="match status" value="1"/>
</dbReference>
<dbReference type="SUPFAM" id="SSF48013">
    <property type="entry name" value="NusB-like"/>
    <property type="match status" value="1"/>
</dbReference>
<accession>A0A9D2VKT7</accession>
<keyword evidence="4 6" id="KW-0805">Transcription regulation</keyword>
<dbReference type="NCBIfam" id="TIGR01951">
    <property type="entry name" value="nusB"/>
    <property type="match status" value="1"/>
</dbReference>
<dbReference type="GO" id="GO:0005829">
    <property type="term" value="C:cytosol"/>
    <property type="evidence" value="ECO:0007669"/>
    <property type="project" value="TreeGrafter"/>
</dbReference>
<dbReference type="InterPro" id="IPR006027">
    <property type="entry name" value="NusB_RsmB_TIM44"/>
</dbReference>
<evidence type="ECO:0000256" key="1">
    <source>
        <dbReference type="ARBA" id="ARBA00005952"/>
    </source>
</evidence>
<dbReference type="PANTHER" id="PTHR11078:SF3">
    <property type="entry name" value="ANTITERMINATION NUSB DOMAIN-CONTAINING PROTEIN"/>
    <property type="match status" value="1"/>
</dbReference>
<dbReference type="GO" id="GO:0003723">
    <property type="term" value="F:RNA binding"/>
    <property type="evidence" value="ECO:0007669"/>
    <property type="project" value="UniProtKB-UniRule"/>
</dbReference>
<dbReference type="EMBL" id="DYZL01000181">
    <property type="protein sequence ID" value="HJH43807.1"/>
    <property type="molecule type" value="Genomic_DNA"/>
</dbReference>
<dbReference type="CDD" id="cd00619">
    <property type="entry name" value="Terminator_NusB"/>
    <property type="match status" value="1"/>
</dbReference>
<protein>
    <recommendedName>
        <fullName evidence="6">Transcription antitermination protein NusB</fullName>
    </recommendedName>
    <alternativeName>
        <fullName evidence="6">Antitermination factor NusB</fullName>
    </alternativeName>
</protein>
<evidence type="ECO:0000256" key="2">
    <source>
        <dbReference type="ARBA" id="ARBA00022814"/>
    </source>
</evidence>
<dbReference type="AlphaFoldDB" id="A0A9D2VKT7"/>
<reference evidence="8" key="2">
    <citation type="submission" date="2021-09" db="EMBL/GenBank/DDBJ databases">
        <authorList>
            <person name="Gilroy R."/>
        </authorList>
    </citation>
    <scope>NUCLEOTIDE SEQUENCE</scope>
    <source>
        <strain evidence="8">USAMLcec12-2067</strain>
    </source>
</reference>
<evidence type="ECO:0000313" key="8">
    <source>
        <dbReference type="EMBL" id="HJH43807.1"/>
    </source>
</evidence>
<keyword evidence="2 6" id="KW-0889">Transcription antitermination</keyword>
<reference evidence="8" key="1">
    <citation type="journal article" date="2021" name="PeerJ">
        <title>Extensive microbial diversity within the chicken gut microbiome revealed by metagenomics and culture.</title>
        <authorList>
            <person name="Gilroy R."/>
            <person name="Ravi A."/>
            <person name="Getino M."/>
            <person name="Pursley I."/>
            <person name="Horton D.L."/>
            <person name="Alikhan N.F."/>
            <person name="Baker D."/>
            <person name="Gharbi K."/>
            <person name="Hall N."/>
            <person name="Watson M."/>
            <person name="Adriaenssens E.M."/>
            <person name="Foster-Nyarko E."/>
            <person name="Jarju S."/>
            <person name="Secka A."/>
            <person name="Antonio M."/>
            <person name="Oren A."/>
            <person name="Chaudhuri R.R."/>
            <person name="La Ragione R."/>
            <person name="Hildebrand F."/>
            <person name="Pallen M.J."/>
        </authorList>
    </citation>
    <scope>NUCLEOTIDE SEQUENCE</scope>
    <source>
        <strain evidence="8">USAMLcec12-2067</strain>
    </source>
</reference>
<comment type="function">
    <text evidence="6">Involved in transcription antitermination. Required for transcription of ribosomal RNA (rRNA) genes. Binds specifically to the boxA antiterminator sequence of the ribosomal RNA (rrn) operons.</text>
</comment>
<keyword evidence="5 6" id="KW-0804">Transcription</keyword>
<evidence type="ECO:0000256" key="4">
    <source>
        <dbReference type="ARBA" id="ARBA00023015"/>
    </source>
</evidence>
<dbReference type="PANTHER" id="PTHR11078">
    <property type="entry name" value="N UTILIZATION SUBSTANCE PROTEIN B-RELATED"/>
    <property type="match status" value="1"/>
</dbReference>
<dbReference type="HAMAP" id="MF_00073">
    <property type="entry name" value="NusB"/>
    <property type="match status" value="1"/>
</dbReference>
<evidence type="ECO:0000259" key="7">
    <source>
        <dbReference type="Pfam" id="PF01029"/>
    </source>
</evidence>
<dbReference type="InterPro" id="IPR011605">
    <property type="entry name" value="NusB_fam"/>
</dbReference>
<feature type="domain" description="NusB/RsmB/TIM44" evidence="7">
    <location>
        <begin position="10"/>
        <end position="135"/>
    </location>
</feature>
<dbReference type="InterPro" id="IPR035926">
    <property type="entry name" value="NusB-like_sf"/>
</dbReference>
<sequence>MAAKRHERTRARREALQVLYTSEITEESPAAIAEGPTRLAEDGPLPEYALALVRGVEAHRCAIDGHLSATSENWSLVRMPIVDRSILRLATYEMMYVEDVPTSVAINEAVELAKDFGGADDSPRFVNGVLGRIAKRLEEGVPSPALFATDESVSALAGEPSEGGSTHGA</sequence>
<evidence type="ECO:0000313" key="9">
    <source>
        <dbReference type="Proteomes" id="UP000789325"/>
    </source>
</evidence>
<evidence type="ECO:0000256" key="3">
    <source>
        <dbReference type="ARBA" id="ARBA00022884"/>
    </source>
</evidence>
<comment type="caution">
    <text evidence="8">The sequence shown here is derived from an EMBL/GenBank/DDBJ whole genome shotgun (WGS) entry which is preliminary data.</text>
</comment>
<dbReference type="GO" id="GO:0031564">
    <property type="term" value="P:transcription antitermination"/>
    <property type="evidence" value="ECO:0007669"/>
    <property type="project" value="UniProtKB-KW"/>
</dbReference>
<dbReference type="Gene3D" id="1.10.940.10">
    <property type="entry name" value="NusB-like"/>
    <property type="match status" value="1"/>
</dbReference>
<proteinExistence type="inferred from homology"/>
<dbReference type="GO" id="GO:0006353">
    <property type="term" value="P:DNA-templated transcription termination"/>
    <property type="evidence" value="ECO:0007669"/>
    <property type="project" value="UniProtKB-UniRule"/>
</dbReference>
<evidence type="ECO:0000256" key="6">
    <source>
        <dbReference type="HAMAP-Rule" id="MF_00073"/>
    </source>
</evidence>
<keyword evidence="3 6" id="KW-0694">RNA-binding</keyword>
<name>A0A9D2VKT7_9ACTN</name>
<organism evidence="8 9">
    <name type="scientific">Rubneribacter badeniensis</name>
    <dbReference type="NCBI Taxonomy" id="2070688"/>
    <lineage>
        <taxon>Bacteria</taxon>
        <taxon>Bacillati</taxon>
        <taxon>Actinomycetota</taxon>
        <taxon>Coriobacteriia</taxon>
        <taxon>Eggerthellales</taxon>
        <taxon>Eggerthellaceae</taxon>
        <taxon>Rubneribacter</taxon>
    </lineage>
</organism>
<evidence type="ECO:0000256" key="5">
    <source>
        <dbReference type="ARBA" id="ARBA00023163"/>
    </source>
</evidence>
<comment type="similarity">
    <text evidence="1 6">Belongs to the NusB family.</text>
</comment>
<gene>
    <name evidence="6 8" type="primary">nusB</name>
    <name evidence="8" type="ORF">K8V16_08410</name>
</gene>
<dbReference type="Proteomes" id="UP000789325">
    <property type="component" value="Unassembled WGS sequence"/>
</dbReference>